<sequence>MGDALPEDADIRKEMEKLVQNIDIESITTKQFIKMLSKAMGVDLKQKKKYIKGALTEVLDAMENDSDEEEAETKPKKRGGGGLTAVKEISPEMAEFLGMGDKMARTEVVKALWAYIKKNDLQNPNDKREILLDAKMKELFHADKITMFTMNKYVSAHVHPFKAVNLNEPSENSKRKKEQNARKRKAAKDAKNEKAKKRKPSNQPPWRLSQDLIAVVQKEILSRPQVTKALWVYIKENDLQNPEDKREILCDEMLKKVMGDNDRVTMFSMNKHITQHLVEKVVKIEVEPEKKERDQSEGEEQEEDEDGTESEGSDEESD</sequence>
<organism evidence="4">
    <name type="scientific">Chaetoceros debilis</name>
    <dbReference type="NCBI Taxonomy" id="122233"/>
    <lineage>
        <taxon>Eukaryota</taxon>
        <taxon>Sar</taxon>
        <taxon>Stramenopiles</taxon>
        <taxon>Ochrophyta</taxon>
        <taxon>Bacillariophyta</taxon>
        <taxon>Coscinodiscophyceae</taxon>
        <taxon>Chaetocerotophycidae</taxon>
        <taxon>Chaetocerotales</taxon>
        <taxon>Chaetocerotaceae</taxon>
        <taxon>Chaetoceros</taxon>
    </lineage>
</organism>
<dbReference type="InterPro" id="IPR014876">
    <property type="entry name" value="DEK_C"/>
</dbReference>
<dbReference type="PANTHER" id="PTHR13844">
    <property type="entry name" value="SWI/SNF-RELATED MATRIX-ASSOCIATED ACTIN-DEPENDENT REGULATOR OF CHROMATIN SUBFAMILY D"/>
    <property type="match status" value="1"/>
</dbReference>
<feature type="compositionally biased region" description="Acidic residues" evidence="1">
    <location>
        <begin position="62"/>
        <end position="71"/>
    </location>
</feature>
<name>A0A7S3V4K7_9STRA</name>
<dbReference type="Pfam" id="PF08766">
    <property type="entry name" value="DEK_C"/>
    <property type="match status" value="1"/>
</dbReference>
<dbReference type="PROSITE" id="PS51998">
    <property type="entry name" value="DEK_C"/>
    <property type="match status" value="1"/>
</dbReference>
<dbReference type="CDD" id="cd10567">
    <property type="entry name" value="SWIB-MDM2_like"/>
    <property type="match status" value="2"/>
</dbReference>
<feature type="domain" description="DM2" evidence="2">
    <location>
        <begin position="201"/>
        <end position="279"/>
    </location>
</feature>
<dbReference type="InterPro" id="IPR036885">
    <property type="entry name" value="SWIB_MDM2_dom_sf"/>
</dbReference>
<dbReference type="EMBL" id="HBIO01002437">
    <property type="protein sequence ID" value="CAE0456888.1"/>
    <property type="molecule type" value="Transcribed_RNA"/>
</dbReference>
<feature type="compositionally biased region" description="Basic and acidic residues" evidence="1">
    <location>
        <begin position="284"/>
        <end position="296"/>
    </location>
</feature>
<feature type="region of interest" description="Disordered" evidence="1">
    <location>
        <begin position="62"/>
        <end position="85"/>
    </location>
</feature>
<proteinExistence type="predicted"/>
<gene>
    <name evidence="4" type="ORF">CDEB00056_LOCUS1729</name>
</gene>
<dbReference type="Gene3D" id="1.10.245.10">
    <property type="entry name" value="SWIB/MDM2 domain"/>
    <property type="match status" value="2"/>
</dbReference>
<reference evidence="4" key="1">
    <citation type="submission" date="2021-01" db="EMBL/GenBank/DDBJ databases">
        <authorList>
            <person name="Corre E."/>
            <person name="Pelletier E."/>
            <person name="Niang G."/>
            <person name="Scheremetjew M."/>
            <person name="Finn R."/>
            <person name="Kale V."/>
            <person name="Holt S."/>
            <person name="Cochrane G."/>
            <person name="Meng A."/>
            <person name="Brown T."/>
            <person name="Cohen L."/>
        </authorList>
    </citation>
    <scope>NUCLEOTIDE SEQUENCE</scope>
    <source>
        <strain evidence="4">MM31A-1</strain>
    </source>
</reference>
<feature type="compositionally biased region" description="Acidic residues" evidence="1">
    <location>
        <begin position="297"/>
        <end position="318"/>
    </location>
</feature>
<evidence type="ECO:0008006" key="5">
    <source>
        <dbReference type="Google" id="ProtNLM"/>
    </source>
</evidence>
<protein>
    <recommendedName>
        <fullName evidence="5">DM2 domain-containing protein</fullName>
    </recommendedName>
</protein>
<evidence type="ECO:0000259" key="3">
    <source>
        <dbReference type="PROSITE" id="PS51998"/>
    </source>
</evidence>
<evidence type="ECO:0000256" key="1">
    <source>
        <dbReference type="SAM" id="MobiDB-lite"/>
    </source>
</evidence>
<feature type="compositionally biased region" description="Basic residues" evidence="1">
    <location>
        <begin position="174"/>
        <end position="186"/>
    </location>
</feature>
<accession>A0A7S3V4K7</accession>
<dbReference type="PROSITE" id="PS51925">
    <property type="entry name" value="SWIB_MDM2"/>
    <property type="match status" value="2"/>
</dbReference>
<evidence type="ECO:0000313" key="4">
    <source>
        <dbReference type="EMBL" id="CAE0456888.1"/>
    </source>
</evidence>
<dbReference type="InterPro" id="IPR019835">
    <property type="entry name" value="SWIB_domain"/>
</dbReference>
<feature type="domain" description="DEK-C" evidence="3">
    <location>
        <begin position="5"/>
        <end position="60"/>
    </location>
</feature>
<dbReference type="SMART" id="SM00151">
    <property type="entry name" value="SWIB"/>
    <property type="match status" value="2"/>
</dbReference>
<dbReference type="InterPro" id="IPR003121">
    <property type="entry name" value="SWIB_MDM2_domain"/>
</dbReference>
<feature type="domain" description="DM2" evidence="2">
    <location>
        <begin position="82"/>
        <end position="160"/>
    </location>
</feature>
<dbReference type="Pfam" id="PF02201">
    <property type="entry name" value="SWIB"/>
    <property type="match status" value="2"/>
</dbReference>
<dbReference type="SUPFAM" id="SSF47592">
    <property type="entry name" value="SWIB/MDM2 domain"/>
    <property type="match status" value="2"/>
</dbReference>
<dbReference type="Gene3D" id="1.10.10.60">
    <property type="entry name" value="Homeodomain-like"/>
    <property type="match status" value="1"/>
</dbReference>
<evidence type="ECO:0000259" key="2">
    <source>
        <dbReference type="PROSITE" id="PS51925"/>
    </source>
</evidence>
<feature type="region of interest" description="Disordered" evidence="1">
    <location>
        <begin position="165"/>
        <end position="206"/>
    </location>
</feature>
<dbReference type="SUPFAM" id="SSF109715">
    <property type="entry name" value="DEK C-terminal domain"/>
    <property type="match status" value="1"/>
</dbReference>
<dbReference type="AlphaFoldDB" id="A0A7S3V4K7"/>
<feature type="region of interest" description="Disordered" evidence="1">
    <location>
        <begin position="284"/>
        <end position="318"/>
    </location>
</feature>